<dbReference type="PANTHER" id="PTHR11360">
    <property type="entry name" value="MONOCARBOXYLATE TRANSPORTER"/>
    <property type="match status" value="1"/>
</dbReference>
<evidence type="ECO:0000313" key="3">
    <source>
        <dbReference type="EMBL" id="CAC11343.1"/>
    </source>
</evidence>
<keyword evidence="1" id="KW-1133">Transmembrane helix</keyword>
<dbReference type="eggNOG" id="arCOG00147">
    <property type="taxonomic scope" value="Archaea"/>
</dbReference>
<dbReference type="EMBL" id="AL445063">
    <property type="protein sequence ID" value="CAC11343.1"/>
    <property type="molecule type" value="Genomic_DNA"/>
</dbReference>
<dbReference type="InterPro" id="IPR050327">
    <property type="entry name" value="Proton-linked_MCT"/>
</dbReference>
<dbReference type="OrthoDB" id="359492at2157"/>
<feature type="transmembrane region" description="Helical" evidence="1">
    <location>
        <begin position="315"/>
        <end position="338"/>
    </location>
</feature>
<feature type="transmembrane region" description="Helical" evidence="1">
    <location>
        <begin position="43"/>
        <end position="63"/>
    </location>
</feature>
<dbReference type="RefSeq" id="WP_010900624.1">
    <property type="nucleotide sequence ID" value="NC_002578.1"/>
</dbReference>
<feature type="transmembrane region" description="Helical" evidence="1">
    <location>
        <begin position="344"/>
        <end position="365"/>
    </location>
</feature>
<dbReference type="PROSITE" id="PS50850">
    <property type="entry name" value="MFS"/>
    <property type="match status" value="1"/>
</dbReference>
<accession>Q9HLN0</accession>
<proteinExistence type="predicted"/>
<feature type="transmembrane region" description="Helical" evidence="1">
    <location>
        <begin position="5"/>
        <end position="23"/>
    </location>
</feature>
<feature type="transmembrane region" description="Helical" evidence="1">
    <location>
        <begin position="96"/>
        <end position="118"/>
    </location>
</feature>
<feature type="transmembrane region" description="Helical" evidence="1">
    <location>
        <begin position="226"/>
        <end position="247"/>
    </location>
</feature>
<dbReference type="SUPFAM" id="SSF103473">
    <property type="entry name" value="MFS general substrate transporter"/>
    <property type="match status" value="1"/>
</dbReference>
<feature type="domain" description="Major facilitator superfamily (MFS) profile" evidence="2">
    <location>
        <begin position="1"/>
        <end position="368"/>
    </location>
</feature>
<dbReference type="Proteomes" id="UP000001024">
    <property type="component" value="Chromosome"/>
</dbReference>
<dbReference type="HOGENOM" id="CLU_745192_0_0_2"/>
<keyword evidence="4" id="KW-1185">Reference proteome</keyword>
<protein>
    <submittedName>
        <fullName evidence="3">Conserved hypothetical membrane protein</fullName>
    </submittedName>
</protein>
<gene>
    <name evidence="3" type="ordered locus">Ta0197</name>
</gene>
<organism evidence="3 4">
    <name type="scientific">Thermoplasma acidophilum (strain ATCC 25905 / DSM 1728 / JCM 9062 / NBRC 15155 / AMRC-C165)</name>
    <dbReference type="NCBI Taxonomy" id="273075"/>
    <lineage>
        <taxon>Archaea</taxon>
        <taxon>Methanobacteriati</taxon>
        <taxon>Thermoplasmatota</taxon>
        <taxon>Thermoplasmata</taxon>
        <taxon>Thermoplasmatales</taxon>
        <taxon>Thermoplasmataceae</taxon>
        <taxon>Thermoplasma</taxon>
    </lineage>
</organism>
<dbReference type="CDD" id="cd17353">
    <property type="entry name" value="MFS_OFA_like"/>
    <property type="match status" value="1"/>
</dbReference>
<feature type="transmembrane region" description="Helical" evidence="1">
    <location>
        <begin position="195"/>
        <end position="220"/>
    </location>
</feature>
<evidence type="ECO:0000313" key="4">
    <source>
        <dbReference type="Proteomes" id="UP000001024"/>
    </source>
</evidence>
<keyword evidence="1" id="KW-0812">Transmembrane</keyword>
<dbReference type="InParanoid" id="Q9HLN0"/>
<dbReference type="InterPro" id="IPR036259">
    <property type="entry name" value="MFS_trans_sf"/>
</dbReference>
<dbReference type="Pfam" id="PF07690">
    <property type="entry name" value="MFS_1"/>
    <property type="match status" value="1"/>
</dbReference>
<sequence length="371" mass="40312">MKRGYLVIALVVMSMNSLYQYSWNVLEPMISIDLHTSTVYVEVAFTLFTVFSTTFQGVGGYFADRDGPARIGMISAILSAFGFLGGSFVHSIYEFYAVWSIGSIGEGILYGIATNLAVKWYSNIRGFAVGIVSLGFGLGSSVANVFLVHATGFRAPMLIIGLMEIVLMPILMYLTRYPGTSLTGERPRRNLSSPVFWILYASFVFGSVPLLVISSSFGYIGRHLPALEFSLLVSIFPLMSGISRPMIGWLSDRIGRSASVMMIDVFIIAGSAFLVARQYIPAIVIIGFFGGSMISLYFSYIGDVFGTRFSTANNGVFYTGKSISGFIGSTIFALLFAYDVSVSFIFVLISGVIGLALLIASRGAVKKRQAM</sequence>
<feature type="transmembrane region" description="Helical" evidence="1">
    <location>
        <begin position="70"/>
        <end position="90"/>
    </location>
</feature>
<feature type="transmembrane region" description="Helical" evidence="1">
    <location>
        <begin position="259"/>
        <end position="276"/>
    </location>
</feature>
<dbReference type="EnsemblBacteria" id="CAC11343">
    <property type="protein sequence ID" value="CAC11343"/>
    <property type="gene ID" value="CAC11343"/>
</dbReference>
<evidence type="ECO:0000259" key="2">
    <source>
        <dbReference type="PROSITE" id="PS50850"/>
    </source>
</evidence>
<feature type="transmembrane region" description="Helical" evidence="1">
    <location>
        <begin position="282"/>
        <end position="303"/>
    </location>
</feature>
<dbReference type="GO" id="GO:0022857">
    <property type="term" value="F:transmembrane transporter activity"/>
    <property type="evidence" value="ECO:0007669"/>
    <property type="project" value="InterPro"/>
</dbReference>
<feature type="transmembrane region" description="Helical" evidence="1">
    <location>
        <begin position="153"/>
        <end position="174"/>
    </location>
</feature>
<evidence type="ECO:0000256" key="1">
    <source>
        <dbReference type="SAM" id="Phobius"/>
    </source>
</evidence>
<feature type="transmembrane region" description="Helical" evidence="1">
    <location>
        <begin position="127"/>
        <end position="147"/>
    </location>
</feature>
<name>Q9HLN0_THEAC</name>
<dbReference type="InterPro" id="IPR011701">
    <property type="entry name" value="MFS"/>
</dbReference>
<dbReference type="InterPro" id="IPR020846">
    <property type="entry name" value="MFS_dom"/>
</dbReference>
<dbReference type="FunCoup" id="Q9HLN0">
    <property type="interactions" value="11"/>
</dbReference>
<dbReference type="PaxDb" id="273075-Ta0197"/>
<dbReference type="Gene3D" id="1.20.1250.20">
    <property type="entry name" value="MFS general substrate transporter like domains"/>
    <property type="match status" value="2"/>
</dbReference>
<dbReference type="KEGG" id="tac:Ta0197"/>
<keyword evidence="1" id="KW-0472">Membrane</keyword>
<dbReference type="STRING" id="273075.gene:9571413"/>
<dbReference type="PANTHER" id="PTHR11360:SF304">
    <property type="entry name" value="MFS DOMAIN-CONTAINING PROTEIN"/>
    <property type="match status" value="1"/>
</dbReference>
<reference evidence="3 4" key="1">
    <citation type="journal article" date="2000" name="Nature">
        <title>The genome sequence of the thermoacidophilic scavenger Thermoplasma acidophilum.</title>
        <authorList>
            <person name="Ruepp A."/>
            <person name="Graml W."/>
            <person name="Santos-Martinez M.L."/>
            <person name="Koretke K.K."/>
            <person name="Volker C."/>
            <person name="Mewes H.W."/>
            <person name="Frishman D."/>
            <person name="Stocker S."/>
            <person name="Lupas A.N."/>
            <person name="Baumeister W."/>
        </authorList>
    </citation>
    <scope>NUCLEOTIDE SEQUENCE [LARGE SCALE GENOMIC DNA]</scope>
    <source>
        <strain evidence="4">ATCC 25905 / DSM 1728 / JCM 9062 / NBRC 15155 / AMRC-C165</strain>
    </source>
</reference>
<dbReference type="AlphaFoldDB" id="Q9HLN0"/>